<comment type="caution">
    <text evidence="1">The sequence shown here is derived from an EMBL/GenBank/DDBJ whole genome shotgun (WGS) entry which is preliminary data.</text>
</comment>
<reference evidence="1 2" key="1">
    <citation type="submission" date="2021-06" db="EMBL/GenBank/DDBJ databases">
        <authorList>
            <person name="Kallberg Y."/>
            <person name="Tangrot J."/>
            <person name="Rosling A."/>
        </authorList>
    </citation>
    <scope>NUCLEOTIDE SEQUENCE [LARGE SCALE GENOMIC DNA]</scope>
    <source>
        <strain evidence="1 2">120-4 pot B 10/14</strain>
    </source>
</reference>
<dbReference type="EMBL" id="CAJVQB010009668">
    <property type="protein sequence ID" value="CAG8732507.1"/>
    <property type="molecule type" value="Genomic_DNA"/>
</dbReference>
<name>A0ABN7V571_GIGMA</name>
<sequence length="63" mass="7362">MAPETNNLTKVQDNTIKIDDSAKEIEEICEQSQGRLQGRYKKECKEKHKKKLIQLILADQDEF</sequence>
<dbReference type="Proteomes" id="UP000789901">
    <property type="component" value="Unassembled WGS sequence"/>
</dbReference>
<keyword evidence="2" id="KW-1185">Reference proteome</keyword>
<organism evidence="1 2">
    <name type="scientific">Gigaspora margarita</name>
    <dbReference type="NCBI Taxonomy" id="4874"/>
    <lineage>
        <taxon>Eukaryota</taxon>
        <taxon>Fungi</taxon>
        <taxon>Fungi incertae sedis</taxon>
        <taxon>Mucoromycota</taxon>
        <taxon>Glomeromycotina</taxon>
        <taxon>Glomeromycetes</taxon>
        <taxon>Diversisporales</taxon>
        <taxon>Gigasporaceae</taxon>
        <taxon>Gigaspora</taxon>
    </lineage>
</organism>
<evidence type="ECO:0000313" key="1">
    <source>
        <dbReference type="EMBL" id="CAG8732507.1"/>
    </source>
</evidence>
<gene>
    <name evidence="1" type="ORF">GMARGA_LOCUS14528</name>
</gene>
<evidence type="ECO:0000313" key="2">
    <source>
        <dbReference type="Proteomes" id="UP000789901"/>
    </source>
</evidence>
<proteinExistence type="predicted"/>
<accession>A0ABN7V571</accession>
<protein>
    <submittedName>
        <fullName evidence="1">42207_t:CDS:1</fullName>
    </submittedName>
</protein>